<keyword evidence="7" id="KW-1278">Translocase</keyword>
<dbReference type="InterPro" id="IPR003593">
    <property type="entry name" value="AAA+_ATPase"/>
</dbReference>
<evidence type="ECO:0000256" key="2">
    <source>
        <dbReference type="ARBA" id="ARBA00005417"/>
    </source>
</evidence>
<keyword evidence="8" id="KW-0472">Membrane</keyword>
<evidence type="ECO:0000313" key="10">
    <source>
        <dbReference type="EMBL" id="MFE8699850.1"/>
    </source>
</evidence>
<evidence type="ECO:0000313" key="11">
    <source>
        <dbReference type="Proteomes" id="UP001601059"/>
    </source>
</evidence>
<dbReference type="RefSeq" id="WP_389358394.1">
    <property type="nucleotide sequence ID" value="NZ_JBIACK010000001.1"/>
</dbReference>
<organism evidence="10 11">
    <name type="scientific">Cytobacillus spartinae</name>
    <dbReference type="NCBI Taxonomy" id="3299023"/>
    <lineage>
        <taxon>Bacteria</taxon>
        <taxon>Bacillati</taxon>
        <taxon>Bacillota</taxon>
        <taxon>Bacilli</taxon>
        <taxon>Bacillales</taxon>
        <taxon>Bacillaceae</taxon>
        <taxon>Cytobacillus</taxon>
    </lineage>
</organism>
<dbReference type="EMBL" id="JBIACK010000001">
    <property type="protein sequence ID" value="MFE8699850.1"/>
    <property type="molecule type" value="Genomic_DNA"/>
</dbReference>
<keyword evidence="6 10" id="KW-0067">ATP-binding</keyword>
<dbReference type="PROSITE" id="PS00211">
    <property type="entry name" value="ABC_TRANSPORTER_1"/>
    <property type="match status" value="1"/>
</dbReference>
<evidence type="ECO:0000256" key="3">
    <source>
        <dbReference type="ARBA" id="ARBA00022448"/>
    </source>
</evidence>
<dbReference type="Pfam" id="PF00005">
    <property type="entry name" value="ABC_tran"/>
    <property type="match status" value="1"/>
</dbReference>
<keyword evidence="3" id="KW-0813">Transport</keyword>
<dbReference type="SMART" id="SM00382">
    <property type="entry name" value="AAA"/>
    <property type="match status" value="1"/>
</dbReference>
<comment type="subcellular location">
    <subcellularLocation>
        <location evidence="1">Cell membrane</location>
        <topology evidence="1">Peripheral membrane protein</topology>
    </subcellularLocation>
</comment>
<comment type="similarity">
    <text evidence="2">Belongs to the ABC transporter superfamily.</text>
</comment>
<keyword evidence="5" id="KW-0547">Nucleotide-binding</keyword>
<gene>
    <name evidence="10" type="ORF">ACFYKX_04355</name>
</gene>
<dbReference type="Gene3D" id="3.40.50.300">
    <property type="entry name" value="P-loop containing nucleotide triphosphate hydrolases"/>
    <property type="match status" value="1"/>
</dbReference>
<proteinExistence type="inferred from homology"/>
<protein>
    <submittedName>
        <fullName evidence="10">Energy-coupling factor ABC transporter ATP-binding protein</fullName>
    </submittedName>
</protein>
<dbReference type="Proteomes" id="UP001601059">
    <property type="component" value="Unassembled WGS sequence"/>
</dbReference>
<evidence type="ECO:0000259" key="9">
    <source>
        <dbReference type="PROSITE" id="PS50893"/>
    </source>
</evidence>
<dbReference type="InterPro" id="IPR027417">
    <property type="entry name" value="P-loop_NTPase"/>
</dbReference>
<evidence type="ECO:0000256" key="8">
    <source>
        <dbReference type="ARBA" id="ARBA00023136"/>
    </source>
</evidence>
<reference evidence="10 11" key="1">
    <citation type="submission" date="2024-08" db="EMBL/GenBank/DDBJ databases">
        <title>Two novel Cytobacillus novel species.</title>
        <authorList>
            <person name="Liu G."/>
        </authorList>
    </citation>
    <scope>NUCLEOTIDE SEQUENCE [LARGE SCALE GENOMIC DNA]</scope>
    <source>
        <strain evidence="10 11">FJAT-54145</strain>
    </source>
</reference>
<dbReference type="InterPro" id="IPR003439">
    <property type="entry name" value="ABC_transporter-like_ATP-bd"/>
</dbReference>
<evidence type="ECO:0000256" key="6">
    <source>
        <dbReference type="ARBA" id="ARBA00022840"/>
    </source>
</evidence>
<evidence type="ECO:0000256" key="5">
    <source>
        <dbReference type="ARBA" id="ARBA00022741"/>
    </source>
</evidence>
<feature type="domain" description="ABC transporter" evidence="9">
    <location>
        <begin position="4"/>
        <end position="245"/>
    </location>
</feature>
<dbReference type="InterPro" id="IPR015856">
    <property type="entry name" value="ABC_transpr_CbiO/EcfA_su"/>
</dbReference>
<dbReference type="InterPro" id="IPR050095">
    <property type="entry name" value="ECF_ABC_transporter_ATP-bd"/>
</dbReference>
<keyword evidence="11" id="KW-1185">Reference proteome</keyword>
<evidence type="ECO:0000256" key="1">
    <source>
        <dbReference type="ARBA" id="ARBA00004202"/>
    </source>
</evidence>
<sequence>MSKIRVENLSFKYLSSKKWALDTLSFEIDKGELIAIIGANGSGKTSLCNAIRGFIPHFYKGVYSGDVYINGENILNNSLGKLALDVGYVFQNPFTQMSGVGETVYQELCFGLENIGLSKNKIHSRIEEIVELTKINKLINKNPFELSGGQQQRVALASILVMNPDILIIDEPTSQLDPQSSEEIFKIIYELKQQGKTIILVEHKMEHIAEYADRVFLLNEGRIVLTGSIDQIFSNPSLGNYNVSTSQYAYFFQALKERGKNIPYIPVNEEDSTRLLTSLLLKSEEGL</sequence>
<dbReference type="GO" id="GO:0005524">
    <property type="term" value="F:ATP binding"/>
    <property type="evidence" value="ECO:0007669"/>
    <property type="project" value="UniProtKB-KW"/>
</dbReference>
<dbReference type="SUPFAM" id="SSF52540">
    <property type="entry name" value="P-loop containing nucleoside triphosphate hydrolases"/>
    <property type="match status" value="1"/>
</dbReference>
<name>A0ABW6K6N7_9BACI</name>
<dbReference type="PANTHER" id="PTHR43553:SF27">
    <property type="entry name" value="ENERGY-COUPLING FACTOR TRANSPORTER ATP-BINDING PROTEIN ECFA2"/>
    <property type="match status" value="1"/>
</dbReference>
<keyword evidence="4" id="KW-1003">Cell membrane</keyword>
<evidence type="ECO:0000256" key="7">
    <source>
        <dbReference type="ARBA" id="ARBA00022967"/>
    </source>
</evidence>
<comment type="caution">
    <text evidence="10">The sequence shown here is derived from an EMBL/GenBank/DDBJ whole genome shotgun (WGS) entry which is preliminary data.</text>
</comment>
<dbReference type="PROSITE" id="PS50893">
    <property type="entry name" value="ABC_TRANSPORTER_2"/>
    <property type="match status" value="1"/>
</dbReference>
<accession>A0ABW6K6N7</accession>
<dbReference type="InterPro" id="IPR017871">
    <property type="entry name" value="ABC_transporter-like_CS"/>
</dbReference>
<evidence type="ECO:0000256" key="4">
    <source>
        <dbReference type="ARBA" id="ARBA00022475"/>
    </source>
</evidence>
<dbReference type="PANTHER" id="PTHR43553">
    <property type="entry name" value="HEAVY METAL TRANSPORTER"/>
    <property type="match status" value="1"/>
</dbReference>
<dbReference type="CDD" id="cd03225">
    <property type="entry name" value="ABC_cobalt_CbiO_domain1"/>
    <property type="match status" value="1"/>
</dbReference>